<proteinExistence type="predicted"/>
<gene>
    <name evidence="1" type="ORF">FUAX_06920</name>
</gene>
<name>A0AAU9DBS3_9BACT</name>
<dbReference type="KEGG" id="fax:FUAX_06920"/>
<dbReference type="RefSeq" id="WP_338393530.1">
    <property type="nucleotide sequence ID" value="NZ_AP025314.1"/>
</dbReference>
<accession>A0AAU9DBS3</accession>
<evidence type="ECO:0000313" key="2">
    <source>
        <dbReference type="Proteomes" id="UP001348817"/>
    </source>
</evidence>
<dbReference type="EMBL" id="AP025314">
    <property type="protein sequence ID" value="BDD08260.1"/>
    <property type="molecule type" value="Genomic_DNA"/>
</dbReference>
<evidence type="ECO:0000313" key="1">
    <source>
        <dbReference type="EMBL" id="BDD08260.1"/>
    </source>
</evidence>
<organism evidence="1 2">
    <name type="scientific">Fulvitalea axinellae</name>
    <dbReference type="NCBI Taxonomy" id="1182444"/>
    <lineage>
        <taxon>Bacteria</taxon>
        <taxon>Pseudomonadati</taxon>
        <taxon>Bacteroidota</taxon>
        <taxon>Cytophagia</taxon>
        <taxon>Cytophagales</taxon>
        <taxon>Persicobacteraceae</taxon>
        <taxon>Fulvitalea</taxon>
    </lineage>
</organism>
<reference evidence="1 2" key="1">
    <citation type="submission" date="2021-12" db="EMBL/GenBank/DDBJ databases">
        <title>Genome sequencing of bacteria with rrn-lacking chromosome and rrn-plasmid.</title>
        <authorList>
            <person name="Anda M."/>
            <person name="Iwasaki W."/>
        </authorList>
    </citation>
    <scope>NUCLEOTIDE SEQUENCE [LARGE SCALE GENOMIC DNA]</scope>
    <source>
        <strain evidence="1 2">DSM 100852</strain>
    </source>
</reference>
<keyword evidence="2" id="KW-1185">Reference proteome</keyword>
<protein>
    <recommendedName>
        <fullName evidence="3">Lipid A 3-O-deacylase (PagL)</fullName>
    </recommendedName>
</protein>
<dbReference type="AlphaFoldDB" id="A0AAU9DBS3"/>
<evidence type="ECO:0008006" key="3">
    <source>
        <dbReference type="Google" id="ProtNLM"/>
    </source>
</evidence>
<sequence length="197" mass="22265">MIDTHMTGFFNKTLALLIPLIFFLSAGTFGQSQDYPEANRKKLVNIQEDIAMVVGYQQHHYGFGEVGLAWKAYISGLRHHYSAVQLAVSNEFSTKKWGERDNNTIWGLKAGAWVDGAVAMGINLIHYTDFDKSAMAFRPEFGLGWNGQFRLVYGYNIRFWDGGVKGLNGHAFSLILMPNIYNISKKVKTKSYGPNYH</sequence>
<dbReference type="Proteomes" id="UP001348817">
    <property type="component" value="Chromosome"/>
</dbReference>